<protein>
    <submittedName>
        <fullName evidence="1">Uncharacterized protein</fullName>
    </submittedName>
</protein>
<dbReference type="Proteomes" id="UP000228987">
    <property type="component" value="Unassembled WGS sequence"/>
</dbReference>
<dbReference type="InterPro" id="IPR007553">
    <property type="entry name" value="2-thiour_desulf"/>
</dbReference>
<dbReference type="AlphaFoldDB" id="A0A2A5CHF9"/>
<dbReference type="Pfam" id="PF04463">
    <property type="entry name" value="2-thiour_desulf"/>
    <property type="match status" value="1"/>
</dbReference>
<dbReference type="EMBL" id="NVWI01000002">
    <property type="protein sequence ID" value="PCJ42931.1"/>
    <property type="molecule type" value="Genomic_DNA"/>
</dbReference>
<evidence type="ECO:0000313" key="2">
    <source>
        <dbReference type="Proteomes" id="UP000228987"/>
    </source>
</evidence>
<dbReference type="PANTHER" id="PTHR30087">
    <property type="entry name" value="INNER MEMBRANE PROTEIN"/>
    <property type="match status" value="1"/>
</dbReference>
<dbReference type="PANTHER" id="PTHR30087:SF0">
    <property type="entry name" value="INNER MEMBRANE PROTEIN"/>
    <property type="match status" value="1"/>
</dbReference>
<gene>
    <name evidence="1" type="ORF">COA71_05405</name>
</gene>
<reference evidence="2" key="1">
    <citation type="submission" date="2017-08" db="EMBL/GenBank/DDBJ databases">
        <title>A dynamic microbial community with high functional redundancy inhabits the cold, oxic subseafloor aquifer.</title>
        <authorList>
            <person name="Tully B.J."/>
            <person name="Wheat C.G."/>
            <person name="Glazer B.T."/>
            <person name="Huber J.A."/>
        </authorList>
    </citation>
    <scope>NUCLEOTIDE SEQUENCE [LARGE SCALE GENOMIC DNA]</scope>
</reference>
<proteinExistence type="predicted"/>
<evidence type="ECO:0000313" key="1">
    <source>
        <dbReference type="EMBL" id="PCJ42931.1"/>
    </source>
</evidence>
<sequence length="169" mass="19532">MNVDNKNIDVTDRLIKFSEQTLPSLNRICGYIFIQGSPSCGLFKVKVYQKDNLPSEYSGRGIYAKAITNAMPLLPVEEAERLTDPILREHFIARVFIYHHWQMILQQGLNTAVILDVYASNKDRLMLHAPKTFIALGQLLKDVEKYEADEFKRKYIVVLLQALENHHKQ</sequence>
<organism evidence="1 2">
    <name type="scientific">SAR86 cluster bacterium</name>
    <dbReference type="NCBI Taxonomy" id="2030880"/>
    <lineage>
        <taxon>Bacteria</taxon>
        <taxon>Pseudomonadati</taxon>
        <taxon>Pseudomonadota</taxon>
        <taxon>Gammaproteobacteria</taxon>
        <taxon>SAR86 cluster</taxon>
    </lineage>
</organism>
<accession>A0A2A5CHF9</accession>
<comment type="caution">
    <text evidence="1">The sequence shown here is derived from an EMBL/GenBank/DDBJ whole genome shotgun (WGS) entry which is preliminary data.</text>
</comment>
<name>A0A2A5CHF9_9GAMM</name>